<keyword evidence="2" id="KW-1185">Reference proteome</keyword>
<comment type="caution">
    <text evidence="1">The sequence shown here is derived from an EMBL/GenBank/DDBJ whole genome shotgun (WGS) entry which is preliminary data.</text>
</comment>
<proteinExistence type="predicted"/>
<protein>
    <submittedName>
        <fullName evidence="1">Uncharacterized protein</fullName>
    </submittedName>
</protein>
<accession>A0AAE1AWT7</accession>
<sequence length="113" mass="12353">MPCLHHRPITCQVRLEGPNVAHKYTASLPPQNVDKMALEEICTPGFDLNPPSLPTRAQQKEYQFAESSNPSLDYSGQDPMMILESVSISPGHSANQFKLDEASSSSQSSASCF</sequence>
<gene>
    <name evidence="1" type="ORF">RRG08_045460</name>
</gene>
<organism evidence="1 2">
    <name type="scientific">Elysia crispata</name>
    <name type="common">lettuce slug</name>
    <dbReference type="NCBI Taxonomy" id="231223"/>
    <lineage>
        <taxon>Eukaryota</taxon>
        <taxon>Metazoa</taxon>
        <taxon>Spiralia</taxon>
        <taxon>Lophotrochozoa</taxon>
        <taxon>Mollusca</taxon>
        <taxon>Gastropoda</taxon>
        <taxon>Heterobranchia</taxon>
        <taxon>Euthyneura</taxon>
        <taxon>Panpulmonata</taxon>
        <taxon>Sacoglossa</taxon>
        <taxon>Placobranchoidea</taxon>
        <taxon>Plakobranchidae</taxon>
        <taxon>Elysia</taxon>
    </lineage>
</organism>
<evidence type="ECO:0000313" key="1">
    <source>
        <dbReference type="EMBL" id="KAK3795470.1"/>
    </source>
</evidence>
<dbReference type="Proteomes" id="UP001283361">
    <property type="component" value="Unassembled WGS sequence"/>
</dbReference>
<name>A0AAE1AWT7_9GAST</name>
<evidence type="ECO:0000313" key="2">
    <source>
        <dbReference type="Proteomes" id="UP001283361"/>
    </source>
</evidence>
<dbReference type="EMBL" id="JAWDGP010001056">
    <property type="protein sequence ID" value="KAK3795470.1"/>
    <property type="molecule type" value="Genomic_DNA"/>
</dbReference>
<dbReference type="AlphaFoldDB" id="A0AAE1AWT7"/>
<reference evidence="1" key="1">
    <citation type="journal article" date="2023" name="G3 (Bethesda)">
        <title>A reference genome for the long-term kleptoplast-retaining sea slug Elysia crispata morphotype clarki.</title>
        <authorList>
            <person name="Eastman K.E."/>
            <person name="Pendleton A.L."/>
            <person name="Shaikh M.A."/>
            <person name="Suttiyut T."/>
            <person name="Ogas R."/>
            <person name="Tomko P."/>
            <person name="Gavelis G."/>
            <person name="Widhalm J.R."/>
            <person name="Wisecaver J.H."/>
        </authorList>
    </citation>
    <scope>NUCLEOTIDE SEQUENCE</scope>
    <source>
        <strain evidence="1">ECLA1</strain>
    </source>
</reference>